<comment type="caution">
    <text evidence="2">The sequence shown here is derived from an EMBL/GenBank/DDBJ whole genome shotgun (WGS) entry which is preliminary data.</text>
</comment>
<dbReference type="RefSeq" id="WP_207365092.1">
    <property type="nucleotide sequence ID" value="NZ_JAFMYV010000006.1"/>
</dbReference>
<proteinExistence type="predicted"/>
<keyword evidence="3" id="KW-1185">Reference proteome</keyword>
<dbReference type="Pfam" id="PF12684">
    <property type="entry name" value="DUF3799"/>
    <property type="match status" value="1"/>
</dbReference>
<dbReference type="InterPro" id="IPR011604">
    <property type="entry name" value="PDDEXK-like_dom_sf"/>
</dbReference>
<protein>
    <submittedName>
        <fullName evidence="2">PD-(D/E)XK nuclease-like domain-containing protein</fullName>
    </submittedName>
</protein>
<dbReference type="AlphaFoldDB" id="A0A939GEJ9"/>
<dbReference type="Proteomes" id="UP000664034">
    <property type="component" value="Unassembled WGS sequence"/>
</dbReference>
<gene>
    <name evidence="2" type="ORF">J2I47_13335</name>
</gene>
<dbReference type="InterPro" id="IPR024432">
    <property type="entry name" value="Put_RecE_PDDEXK-like_dom"/>
</dbReference>
<name>A0A939GEJ9_9BACT</name>
<dbReference type="EMBL" id="JAFMYV010000006">
    <property type="protein sequence ID" value="MBO0937534.1"/>
    <property type="molecule type" value="Genomic_DNA"/>
</dbReference>
<dbReference type="Gene3D" id="3.90.320.10">
    <property type="match status" value="1"/>
</dbReference>
<evidence type="ECO:0000313" key="2">
    <source>
        <dbReference type="EMBL" id="MBO0937534.1"/>
    </source>
</evidence>
<feature type="domain" description="Putative exodeoxyribonuclease 8 PDDEXK-like" evidence="1">
    <location>
        <begin position="55"/>
        <end position="245"/>
    </location>
</feature>
<sequence length="274" mass="32067">MLSPLSFDQLPQAALSFRRALPVDYRSLPRVSNSDLTRLKEEQLGAMPSARWATDRTRTFGKAFHQHLLEPESVATVMEQLLPDLANERLTATEQVKLDGLMKTVQRDSFCRRYLRQADRWASQQERLFTGLDEIQPQTGQSERERVVLFTDPTTQQPCKARLDLVYTSPKRQNALILDFKTTSARTQAQFLQSCYDYDYDRQVAFYLDSLRYADNNEWADTKRFRFVLIGVMKQRPHRLFAVDATSIPGFVDYGRKKYRFWLRKWQESSGLMD</sequence>
<reference evidence="2" key="1">
    <citation type="submission" date="2021-03" db="EMBL/GenBank/DDBJ databases">
        <title>Fibrella sp. HMF5335 genome sequencing and assembly.</title>
        <authorList>
            <person name="Kang H."/>
            <person name="Kim H."/>
            <person name="Bae S."/>
            <person name="Joh K."/>
        </authorList>
    </citation>
    <scope>NUCLEOTIDE SEQUENCE</scope>
    <source>
        <strain evidence="2">HMF5335</strain>
    </source>
</reference>
<organism evidence="2 3">
    <name type="scientific">Fibrella rubiginis</name>
    <dbReference type="NCBI Taxonomy" id="2817060"/>
    <lineage>
        <taxon>Bacteria</taxon>
        <taxon>Pseudomonadati</taxon>
        <taxon>Bacteroidota</taxon>
        <taxon>Cytophagia</taxon>
        <taxon>Cytophagales</taxon>
        <taxon>Spirosomataceae</taxon>
        <taxon>Fibrella</taxon>
    </lineage>
</organism>
<accession>A0A939GEJ9</accession>
<evidence type="ECO:0000259" key="1">
    <source>
        <dbReference type="Pfam" id="PF12684"/>
    </source>
</evidence>
<evidence type="ECO:0000313" key="3">
    <source>
        <dbReference type="Proteomes" id="UP000664034"/>
    </source>
</evidence>